<organism evidence="10 11">
    <name type="scientific">Anaerocolumna jejuensis DSM 15929</name>
    <dbReference type="NCBI Taxonomy" id="1121322"/>
    <lineage>
        <taxon>Bacteria</taxon>
        <taxon>Bacillati</taxon>
        <taxon>Bacillota</taxon>
        <taxon>Clostridia</taxon>
        <taxon>Lachnospirales</taxon>
        <taxon>Lachnospiraceae</taxon>
        <taxon>Anaerocolumna</taxon>
    </lineage>
</organism>
<accession>A0A1M6L3K6</accession>
<keyword evidence="2" id="KW-1003">Cell membrane</keyword>
<dbReference type="Pfam" id="PF12704">
    <property type="entry name" value="MacB_PCD"/>
    <property type="match status" value="1"/>
</dbReference>
<feature type="transmembrane region" description="Helical" evidence="7">
    <location>
        <begin position="705"/>
        <end position="727"/>
    </location>
</feature>
<dbReference type="Proteomes" id="UP000184386">
    <property type="component" value="Unassembled WGS sequence"/>
</dbReference>
<dbReference type="InterPro" id="IPR003838">
    <property type="entry name" value="ABC3_permease_C"/>
</dbReference>
<evidence type="ECO:0000256" key="4">
    <source>
        <dbReference type="ARBA" id="ARBA00022989"/>
    </source>
</evidence>
<feature type="transmembrane region" description="Helical" evidence="7">
    <location>
        <begin position="258"/>
        <end position="278"/>
    </location>
</feature>
<reference evidence="10 11" key="1">
    <citation type="submission" date="2016-11" db="EMBL/GenBank/DDBJ databases">
        <authorList>
            <person name="Jaros S."/>
            <person name="Januszkiewicz K."/>
            <person name="Wedrychowicz H."/>
        </authorList>
    </citation>
    <scope>NUCLEOTIDE SEQUENCE [LARGE SCALE GENOMIC DNA]</scope>
    <source>
        <strain evidence="10 11">DSM 15929</strain>
    </source>
</reference>
<evidence type="ECO:0000256" key="7">
    <source>
        <dbReference type="SAM" id="Phobius"/>
    </source>
</evidence>
<feature type="transmembrane region" description="Helical" evidence="7">
    <location>
        <begin position="428"/>
        <end position="449"/>
    </location>
</feature>
<evidence type="ECO:0000256" key="5">
    <source>
        <dbReference type="ARBA" id="ARBA00023136"/>
    </source>
</evidence>
<dbReference type="GO" id="GO:0005886">
    <property type="term" value="C:plasma membrane"/>
    <property type="evidence" value="ECO:0007669"/>
    <property type="project" value="UniProtKB-SubCell"/>
</dbReference>
<feature type="transmembrane region" description="Helical" evidence="7">
    <location>
        <begin position="348"/>
        <end position="374"/>
    </location>
</feature>
<keyword evidence="4 7" id="KW-1133">Transmembrane helix</keyword>
<feature type="transmembrane region" description="Helical" evidence="7">
    <location>
        <begin position="747"/>
        <end position="767"/>
    </location>
</feature>
<evidence type="ECO:0000256" key="2">
    <source>
        <dbReference type="ARBA" id="ARBA00022475"/>
    </source>
</evidence>
<keyword evidence="3 7" id="KW-0812">Transmembrane</keyword>
<comment type="similarity">
    <text evidence="6">Belongs to the ABC-4 integral membrane protein family.</text>
</comment>
<gene>
    <name evidence="10" type="ORF">SAMN02745136_00682</name>
</gene>
<comment type="subcellular location">
    <subcellularLocation>
        <location evidence="1">Cell membrane</location>
        <topology evidence="1">Multi-pass membrane protein</topology>
    </subcellularLocation>
</comment>
<dbReference type="GO" id="GO:0022857">
    <property type="term" value="F:transmembrane transporter activity"/>
    <property type="evidence" value="ECO:0007669"/>
    <property type="project" value="TreeGrafter"/>
</dbReference>
<feature type="transmembrane region" description="Helical" evidence="7">
    <location>
        <begin position="21"/>
        <end position="44"/>
    </location>
</feature>
<evidence type="ECO:0000256" key="3">
    <source>
        <dbReference type="ARBA" id="ARBA00022692"/>
    </source>
</evidence>
<dbReference type="InterPro" id="IPR050250">
    <property type="entry name" value="Macrolide_Exporter_MacB"/>
</dbReference>
<dbReference type="PANTHER" id="PTHR30572:SF4">
    <property type="entry name" value="ABC TRANSPORTER PERMEASE YTRF"/>
    <property type="match status" value="1"/>
</dbReference>
<protein>
    <submittedName>
        <fullName evidence="10">Putative ABC transport system permease protein</fullName>
    </submittedName>
</protein>
<name>A0A1M6L3K6_9FIRM</name>
<keyword evidence="5 7" id="KW-0472">Membrane</keyword>
<keyword evidence="11" id="KW-1185">Reference proteome</keyword>
<evidence type="ECO:0000259" key="8">
    <source>
        <dbReference type="Pfam" id="PF02687"/>
    </source>
</evidence>
<feature type="transmembrane region" description="Helical" evidence="7">
    <location>
        <begin position="657"/>
        <end position="684"/>
    </location>
</feature>
<evidence type="ECO:0000256" key="1">
    <source>
        <dbReference type="ARBA" id="ARBA00004651"/>
    </source>
</evidence>
<evidence type="ECO:0000256" key="6">
    <source>
        <dbReference type="ARBA" id="ARBA00038076"/>
    </source>
</evidence>
<evidence type="ECO:0000259" key="9">
    <source>
        <dbReference type="Pfam" id="PF12704"/>
    </source>
</evidence>
<dbReference type="RefSeq" id="WP_073272867.1">
    <property type="nucleotide sequence ID" value="NZ_FRAC01000006.1"/>
</dbReference>
<dbReference type="OrthoDB" id="9793166at2"/>
<feature type="transmembrane region" description="Helical" evidence="7">
    <location>
        <begin position="316"/>
        <end position="342"/>
    </location>
</feature>
<dbReference type="EMBL" id="FRAC01000006">
    <property type="protein sequence ID" value="SHJ65805.1"/>
    <property type="molecule type" value="Genomic_DNA"/>
</dbReference>
<feature type="domain" description="ABC3 transporter permease C-terminal" evidence="8">
    <location>
        <begin position="662"/>
        <end position="778"/>
    </location>
</feature>
<dbReference type="STRING" id="1121322.SAMN02745136_00682"/>
<dbReference type="Pfam" id="PF02687">
    <property type="entry name" value="FtsX"/>
    <property type="match status" value="2"/>
</dbReference>
<feature type="domain" description="ABC3 transporter permease C-terminal" evidence="8">
    <location>
        <begin position="264"/>
        <end position="383"/>
    </location>
</feature>
<sequence length="786" mass="86525">MKSYLDLVPISAKVHKRQNRMSVFCIVLAVFLVTAIFGMADMFIRSQIMQARMEDGNWHTAFRNISEEQAKLISARPEVTASSWYGILNYRGNQDYTLSGKNVAIMGSDKDWITKMQTKAIQDGAFPQKDNEALVTENAKTMLGLQIGDQISIDTPGGTSLEFEISGFLQDFSKTMEEDSYAVGLTTKEFRSIFPEVSNGEPADYNSIFYVQFSTHCNIQNTISDIKSQLGLSDKQVSENTKLLGLLGQSGNSFMLQIYSSAAVLFILVLLAGIMMIASSLNSNVAQRTEFFGMMRCIGATPKQVMRFVRKEALGWCKFAIPLGVSTGIVVIWVLCAMLRYLSPEYFIGMPAFGISLPSIMAGICVGILTVLLAARSPAKKAAGVSPLAAVSGNANSLQPVRKAANTTLFKIDTALGFHHAKASRKNFILMVGSFSLSIILFLSFSVTIDFMHHALTPLKPWTPDLSIISTDNTCSISGTLLQKIQENPAVKRAYGRRFAYDVPVTVNGEEKKIDLISYEENQFKWAKDYLLEGSLDTVQNVNNTGLIVFEQQNNTKVGDTVTLHTENNSADIKIVGSLSSTPFNNAPDVGMIICSENTFRQLTGQRDYTIIDLQLSKKATENDIDKIHRLAGTKVTFSDKRAGNRSVIGSYYSFGLFIYGFMALIALITIFNIVNSIAMSVTARMKQYGAFRAIGLSNRQLIKMIIAEASTYAITGSVCGGIIGLILNKFLYASLVTFHWGEQWNIPFAEIAIIIAIVFLSVILAVRGPVKRIRDMSIVDTISAQ</sequence>
<dbReference type="PANTHER" id="PTHR30572">
    <property type="entry name" value="MEMBRANE COMPONENT OF TRANSPORTER-RELATED"/>
    <property type="match status" value="1"/>
</dbReference>
<feature type="domain" description="MacB-like periplasmic core" evidence="9">
    <location>
        <begin position="22"/>
        <end position="192"/>
    </location>
</feature>
<evidence type="ECO:0000313" key="11">
    <source>
        <dbReference type="Proteomes" id="UP000184386"/>
    </source>
</evidence>
<evidence type="ECO:0000313" key="10">
    <source>
        <dbReference type="EMBL" id="SHJ65805.1"/>
    </source>
</evidence>
<dbReference type="AlphaFoldDB" id="A0A1M6L3K6"/>
<dbReference type="InterPro" id="IPR025857">
    <property type="entry name" value="MacB_PCD"/>
</dbReference>
<proteinExistence type="inferred from homology"/>